<dbReference type="AlphaFoldDB" id="A0A9D4HA01"/>
<evidence type="ECO:0000313" key="2">
    <source>
        <dbReference type="Proteomes" id="UP000828390"/>
    </source>
</evidence>
<proteinExistence type="predicted"/>
<gene>
    <name evidence="1" type="ORF">DPMN_104452</name>
</gene>
<organism evidence="1 2">
    <name type="scientific">Dreissena polymorpha</name>
    <name type="common">Zebra mussel</name>
    <name type="synonym">Mytilus polymorpha</name>
    <dbReference type="NCBI Taxonomy" id="45954"/>
    <lineage>
        <taxon>Eukaryota</taxon>
        <taxon>Metazoa</taxon>
        <taxon>Spiralia</taxon>
        <taxon>Lophotrochozoa</taxon>
        <taxon>Mollusca</taxon>
        <taxon>Bivalvia</taxon>
        <taxon>Autobranchia</taxon>
        <taxon>Heteroconchia</taxon>
        <taxon>Euheterodonta</taxon>
        <taxon>Imparidentia</taxon>
        <taxon>Neoheterodontei</taxon>
        <taxon>Myida</taxon>
        <taxon>Dreissenoidea</taxon>
        <taxon>Dreissenidae</taxon>
        <taxon>Dreissena</taxon>
    </lineage>
</organism>
<keyword evidence="2" id="KW-1185">Reference proteome</keyword>
<dbReference type="EMBL" id="JAIWYP010000004">
    <property type="protein sequence ID" value="KAH3831190.1"/>
    <property type="molecule type" value="Genomic_DNA"/>
</dbReference>
<evidence type="ECO:0000313" key="1">
    <source>
        <dbReference type="EMBL" id="KAH3831190.1"/>
    </source>
</evidence>
<name>A0A9D4HA01_DREPO</name>
<sequence length="59" mass="6834">MTFDPQSSVREQSDVVVPSLHAARHHYLSAIRCIERPTDRWLLSVNHFRDSEKLEAVSD</sequence>
<accession>A0A9D4HA01</accession>
<reference evidence="1" key="2">
    <citation type="submission" date="2020-11" db="EMBL/GenBank/DDBJ databases">
        <authorList>
            <person name="McCartney M.A."/>
            <person name="Auch B."/>
            <person name="Kono T."/>
            <person name="Mallez S."/>
            <person name="Becker A."/>
            <person name="Gohl D.M."/>
            <person name="Silverstein K.A.T."/>
            <person name="Koren S."/>
            <person name="Bechman K.B."/>
            <person name="Herman A."/>
            <person name="Abrahante J.E."/>
            <person name="Garbe J."/>
        </authorList>
    </citation>
    <scope>NUCLEOTIDE SEQUENCE</scope>
    <source>
        <strain evidence="1">Duluth1</strain>
        <tissue evidence="1">Whole animal</tissue>
    </source>
</reference>
<comment type="caution">
    <text evidence="1">The sequence shown here is derived from an EMBL/GenBank/DDBJ whole genome shotgun (WGS) entry which is preliminary data.</text>
</comment>
<dbReference type="Proteomes" id="UP000828390">
    <property type="component" value="Unassembled WGS sequence"/>
</dbReference>
<reference evidence="1" key="1">
    <citation type="journal article" date="2019" name="bioRxiv">
        <title>The Genome of the Zebra Mussel, Dreissena polymorpha: A Resource for Invasive Species Research.</title>
        <authorList>
            <person name="McCartney M.A."/>
            <person name="Auch B."/>
            <person name="Kono T."/>
            <person name="Mallez S."/>
            <person name="Zhang Y."/>
            <person name="Obille A."/>
            <person name="Becker A."/>
            <person name="Abrahante J.E."/>
            <person name="Garbe J."/>
            <person name="Badalamenti J.P."/>
            <person name="Herman A."/>
            <person name="Mangelson H."/>
            <person name="Liachko I."/>
            <person name="Sullivan S."/>
            <person name="Sone E.D."/>
            <person name="Koren S."/>
            <person name="Silverstein K.A.T."/>
            <person name="Beckman K.B."/>
            <person name="Gohl D.M."/>
        </authorList>
    </citation>
    <scope>NUCLEOTIDE SEQUENCE</scope>
    <source>
        <strain evidence="1">Duluth1</strain>
        <tissue evidence="1">Whole animal</tissue>
    </source>
</reference>
<protein>
    <submittedName>
        <fullName evidence="1">Uncharacterized protein</fullName>
    </submittedName>
</protein>